<evidence type="ECO:0000256" key="1">
    <source>
        <dbReference type="ARBA" id="ARBA00023002"/>
    </source>
</evidence>
<dbReference type="InterPro" id="IPR006076">
    <property type="entry name" value="FAD-dep_OxRdtase"/>
</dbReference>
<dbReference type="SUPFAM" id="SSF51905">
    <property type="entry name" value="FAD/NAD(P)-binding domain"/>
    <property type="match status" value="1"/>
</dbReference>
<keyword evidence="4" id="KW-1185">Reference proteome</keyword>
<dbReference type="Pfam" id="PF01266">
    <property type="entry name" value="DAO"/>
    <property type="match status" value="1"/>
</dbReference>
<sequence>MPAWRTISLWMDQLDEPLLARPALEHDLDVDVAIIGAGYTGLWTAYYLKRLAPGLNIAIVEAQTAGFGASGRNGGWLMGNLLGEDRLLADLPAERRRASYDLLHSIPDEVEVVLEREGIDCDYRKGGALYCAARYPEQEASLRQYLDKLYGQGLTESHYRWLSPEQLAQQIRIAKPYGGIYAPHVATLHPAKLVRGLARTVERMGVRIYENSPVTHWQSGRLRTAKAMVRSRWIVPAVEGYATTLPPLGRYQLPVQSLIVATEPLSAATWDEIGLSHGQAFGESSRQVTYGQRTADNRLVFGARGGYQFAGKLRHDFDLTASEVELRRYLFGELFPQLKNVRITHGWGGNLGMSRRFKPHMLCDHASGIAISGGYGGEGVGASNLGGRTLADLILQRDTELVRQPWVIPQGGLDALKPWEPEPCRWLGYNAIIRSFVHEDQTLANPATAPWRRKLASGVAGFMEGFMQ</sequence>
<keyword evidence="1" id="KW-0560">Oxidoreductase</keyword>
<evidence type="ECO:0000313" key="3">
    <source>
        <dbReference type="EMBL" id="WGK87889.1"/>
    </source>
</evidence>
<accession>A0ABY8MKX6</accession>
<dbReference type="PANTHER" id="PTHR13847">
    <property type="entry name" value="SARCOSINE DEHYDROGENASE-RELATED"/>
    <property type="match status" value="1"/>
</dbReference>
<gene>
    <name evidence="3" type="ORF">MOQ58_15165</name>
</gene>
<dbReference type="PANTHER" id="PTHR13847:SF285">
    <property type="entry name" value="FAD DEPENDENT OXIDOREDUCTASE DOMAIN-CONTAINING PROTEIN"/>
    <property type="match status" value="1"/>
</dbReference>
<dbReference type="RefSeq" id="WP_280161216.1">
    <property type="nucleotide sequence ID" value="NZ_CP093428.1"/>
</dbReference>
<reference evidence="3 4" key="1">
    <citation type="submission" date="2022-03" db="EMBL/GenBank/DDBJ databases">
        <title>Plant growth promoting endophytes with ACC deaminase activity.</title>
        <authorList>
            <person name="Charles T."/>
            <person name="Van Dyk A."/>
            <person name="Cheng J."/>
            <person name="Heil J."/>
        </authorList>
    </citation>
    <scope>NUCLEOTIDE SEQUENCE [LARGE SCALE GENOMIC DNA]</scope>
    <source>
        <strain evidence="3 4">8R6</strain>
    </source>
</reference>
<dbReference type="InterPro" id="IPR036188">
    <property type="entry name" value="FAD/NAD-bd_sf"/>
</dbReference>
<organism evidence="3 4">
    <name type="scientific">Pseudomonas migulae</name>
    <dbReference type="NCBI Taxonomy" id="78543"/>
    <lineage>
        <taxon>Bacteria</taxon>
        <taxon>Pseudomonadati</taxon>
        <taxon>Pseudomonadota</taxon>
        <taxon>Gammaproteobacteria</taxon>
        <taxon>Pseudomonadales</taxon>
        <taxon>Pseudomonadaceae</taxon>
        <taxon>Pseudomonas</taxon>
    </lineage>
</organism>
<dbReference type="Gene3D" id="3.50.50.60">
    <property type="entry name" value="FAD/NAD(P)-binding domain"/>
    <property type="match status" value="1"/>
</dbReference>
<evidence type="ECO:0000259" key="2">
    <source>
        <dbReference type="Pfam" id="PF01266"/>
    </source>
</evidence>
<dbReference type="Proteomes" id="UP001243713">
    <property type="component" value="Chromosome"/>
</dbReference>
<feature type="domain" description="FAD dependent oxidoreductase" evidence="2">
    <location>
        <begin position="31"/>
        <end position="393"/>
    </location>
</feature>
<proteinExistence type="predicted"/>
<dbReference type="Gene3D" id="3.30.9.10">
    <property type="entry name" value="D-Amino Acid Oxidase, subunit A, domain 2"/>
    <property type="match status" value="1"/>
</dbReference>
<protein>
    <submittedName>
        <fullName evidence="3">FAD-binding oxidoreductase</fullName>
    </submittedName>
</protein>
<evidence type="ECO:0000313" key="4">
    <source>
        <dbReference type="Proteomes" id="UP001243713"/>
    </source>
</evidence>
<name>A0ABY8MKX6_9PSED</name>
<dbReference type="EMBL" id="CP093428">
    <property type="protein sequence ID" value="WGK87889.1"/>
    <property type="molecule type" value="Genomic_DNA"/>
</dbReference>